<dbReference type="SMART" id="SM00324">
    <property type="entry name" value="RhoGAP"/>
    <property type="match status" value="1"/>
</dbReference>
<evidence type="ECO:0000256" key="1">
    <source>
        <dbReference type="SAM" id="MobiDB-lite"/>
    </source>
</evidence>
<dbReference type="GO" id="GO:0007165">
    <property type="term" value="P:signal transduction"/>
    <property type="evidence" value="ECO:0007669"/>
    <property type="project" value="InterPro"/>
</dbReference>
<feature type="compositionally biased region" description="Low complexity" evidence="1">
    <location>
        <begin position="480"/>
        <end position="491"/>
    </location>
</feature>
<feature type="compositionally biased region" description="Basic and acidic residues" evidence="1">
    <location>
        <begin position="426"/>
        <end position="442"/>
    </location>
</feature>
<feature type="region of interest" description="Disordered" evidence="1">
    <location>
        <begin position="418"/>
        <end position="502"/>
    </location>
</feature>
<dbReference type="Proteomes" id="UP000054166">
    <property type="component" value="Unassembled WGS sequence"/>
</dbReference>
<feature type="compositionally biased region" description="Basic and acidic residues" evidence="1">
    <location>
        <begin position="620"/>
        <end position="629"/>
    </location>
</feature>
<dbReference type="InParanoid" id="A0A0C3B259"/>
<feature type="region of interest" description="Disordered" evidence="1">
    <location>
        <begin position="555"/>
        <end position="629"/>
    </location>
</feature>
<name>A0A0C3B259_PILCF</name>
<dbReference type="InterPro" id="IPR000198">
    <property type="entry name" value="RhoGAP_dom"/>
</dbReference>
<gene>
    <name evidence="3" type="ORF">PILCRDRAFT_17165</name>
</gene>
<evidence type="ECO:0000313" key="4">
    <source>
        <dbReference type="Proteomes" id="UP000054166"/>
    </source>
</evidence>
<feature type="compositionally biased region" description="Basic residues" evidence="1">
    <location>
        <begin position="579"/>
        <end position="594"/>
    </location>
</feature>
<dbReference type="Pfam" id="PF00620">
    <property type="entry name" value="RhoGAP"/>
    <property type="match status" value="1"/>
</dbReference>
<organism evidence="3 4">
    <name type="scientific">Piloderma croceum (strain F 1598)</name>
    <dbReference type="NCBI Taxonomy" id="765440"/>
    <lineage>
        <taxon>Eukaryota</taxon>
        <taxon>Fungi</taxon>
        <taxon>Dikarya</taxon>
        <taxon>Basidiomycota</taxon>
        <taxon>Agaricomycotina</taxon>
        <taxon>Agaricomycetes</taxon>
        <taxon>Agaricomycetidae</taxon>
        <taxon>Atheliales</taxon>
        <taxon>Atheliaceae</taxon>
        <taxon>Piloderma</taxon>
    </lineage>
</organism>
<protein>
    <recommendedName>
        <fullName evidence="2">Rho-GAP domain-containing protein</fullName>
    </recommendedName>
</protein>
<dbReference type="AlphaFoldDB" id="A0A0C3B259"/>
<accession>A0A0C3B259</accession>
<keyword evidence="4" id="KW-1185">Reference proteome</keyword>
<dbReference type="Gene3D" id="1.10.555.10">
    <property type="entry name" value="Rho GTPase activation protein"/>
    <property type="match status" value="1"/>
</dbReference>
<dbReference type="OrthoDB" id="79452at2759"/>
<proteinExistence type="predicted"/>
<reference evidence="4" key="2">
    <citation type="submission" date="2015-01" db="EMBL/GenBank/DDBJ databases">
        <title>Evolutionary Origins and Diversification of the Mycorrhizal Mutualists.</title>
        <authorList>
            <consortium name="DOE Joint Genome Institute"/>
            <consortium name="Mycorrhizal Genomics Consortium"/>
            <person name="Kohler A."/>
            <person name="Kuo A."/>
            <person name="Nagy L.G."/>
            <person name="Floudas D."/>
            <person name="Copeland A."/>
            <person name="Barry K.W."/>
            <person name="Cichocki N."/>
            <person name="Veneault-Fourrey C."/>
            <person name="LaButti K."/>
            <person name="Lindquist E.A."/>
            <person name="Lipzen A."/>
            <person name="Lundell T."/>
            <person name="Morin E."/>
            <person name="Murat C."/>
            <person name="Riley R."/>
            <person name="Ohm R."/>
            <person name="Sun H."/>
            <person name="Tunlid A."/>
            <person name="Henrissat B."/>
            <person name="Grigoriev I.V."/>
            <person name="Hibbett D.S."/>
            <person name="Martin F."/>
        </authorList>
    </citation>
    <scope>NUCLEOTIDE SEQUENCE [LARGE SCALE GENOMIC DNA]</scope>
    <source>
        <strain evidence="4">F 1598</strain>
    </source>
</reference>
<sequence length="629" mass="72652">MTKNSSSKEPETYTVSGPNRTIWELMLLRPKHRVNIIAPVKKKKFREHDGESRLLSQHRWSNAYSDQTAVDAPDPPRPLHVDAMSLFNDLHEILKTLDDPSGYRFQMDSYLDWSDIYDLQNWNIRERAARRQTRAEAAHLRKLPVRHVPKCTRIMSRRLHKVLLYASTPVVFHGHTHDIPIIVHSCIQELLRRGIYESLLFRKLPDPGRFTALIDIFNDGPSFGEGYRLQQENLHNVAALFVEFVVKIKDPLIVPIVLDPLWYWSVKPSVKRDNAARDIQETAEEEARDKVLKDERMRDIVPREDFYYVRKPVNWTKEQVEEHSVAEGKQIAAAVILLKLLPAANLSLLVYLLDSFARIISSRRNLVEQQDIVRIFAHSVVGGKSKADAWRIMHWILDRWPQLLEGLYAEKKGLIKRPAVSRPSRHPRDFHNREPDAAEEKKASKKAPLERTSTALSEGDEIVLRPSAAPFENNPANEMSRVSSGSSYSHYSDNEEGEPPLRPSVSEIETLKLQRCQNDPATDSQKDMITALLAIMREEQARANRLERKLSARERECRVRNTSSSAYLDSEFVDPEKKAKSKRRREMKEKRKKSKDNWDTSKDQEDVESMGQKFKAFLHARTDAQTESG</sequence>
<feature type="domain" description="Rho-GAP" evidence="2">
    <location>
        <begin position="166"/>
        <end position="415"/>
    </location>
</feature>
<dbReference type="InterPro" id="IPR008936">
    <property type="entry name" value="Rho_GTPase_activation_prot"/>
</dbReference>
<feature type="compositionally biased region" description="Basic and acidic residues" evidence="1">
    <location>
        <begin position="595"/>
        <end position="604"/>
    </location>
</feature>
<reference evidence="3 4" key="1">
    <citation type="submission" date="2014-04" db="EMBL/GenBank/DDBJ databases">
        <authorList>
            <consortium name="DOE Joint Genome Institute"/>
            <person name="Kuo A."/>
            <person name="Tarkka M."/>
            <person name="Buscot F."/>
            <person name="Kohler A."/>
            <person name="Nagy L.G."/>
            <person name="Floudas D."/>
            <person name="Copeland A."/>
            <person name="Barry K.W."/>
            <person name="Cichocki N."/>
            <person name="Veneault-Fourrey C."/>
            <person name="LaButti K."/>
            <person name="Lindquist E.A."/>
            <person name="Lipzen A."/>
            <person name="Lundell T."/>
            <person name="Morin E."/>
            <person name="Murat C."/>
            <person name="Sun H."/>
            <person name="Tunlid A."/>
            <person name="Henrissat B."/>
            <person name="Grigoriev I.V."/>
            <person name="Hibbett D.S."/>
            <person name="Martin F."/>
            <person name="Nordberg H.P."/>
            <person name="Cantor M.N."/>
            <person name="Hua S.X."/>
        </authorList>
    </citation>
    <scope>NUCLEOTIDE SEQUENCE [LARGE SCALE GENOMIC DNA]</scope>
    <source>
        <strain evidence="3 4">F 1598</strain>
    </source>
</reference>
<dbReference type="HOGENOM" id="CLU_434825_0_0_1"/>
<dbReference type="SUPFAM" id="SSF48350">
    <property type="entry name" value="GTPase activation domain, GAP"/>
    <property type="match status" value="1"/>
</dbReference>
<dbReference type="EMBL" id="KN833355">
    <property type="protein sequence ID" value="KIM71332.1"/>
    <property type="molecule type" value="Genomic_DNA"/>
</dbReference>
<evidence type="ECO:0000313" key="3">
    <source>
        <dbReference type="EMBL" id="KIM71332.1"/>
    </source>
</evidence>
<evidence type="ECO:0000259" key="2">
    <source>
        <dbReference type="PROSITE" id="PS50238"/>
    </source>
</evidence>
<dbReference type="PROSITE" id="PS50238">
    <property type="entry name" value="RHOGAP"/>
    <property type="match status" value="1"/>
</dbReference>